<evidence type="ECO:0000256" key="5">
    <source>
        <dbReference type="ARBA" id="ARBA00022989"/>
    </source>
</evidence>
<dbReference type="GO" id="GO:0051301">
    <property type="term" value="P:cell division"/>
    <property type="evidence" value="ECO:0007669"/>
    <property type="project" value="UniProtKB-KW"/>
</dbReference>
<dbReference type="PROSITE" id="PS51779">
    <property type="entry name" value="POTRA"/>
    <property type="match status" value="1"/>
</dbReference>
<dbReference type="PANTHER" id="PTHR37820">
    <property type="entry name" value="CELL DIVISION PROTEIN DIVIB"/>
    <property type="match status" value="1"/>
</dbReference>
<comment type="subcellular location">
    <subcellularLocation>
        <location evidence="8">Cell membrane</location>
        <topology evidence="8">Single-pass type II membrane protein</topology>
    </subcellularLocation>
    <subcellularLocation>
        <location evidence="1">Membrane</location>
    </subcellularLocation>
    <text evidence="8">Localizes to the division septum.</text>
</comment>
<dbReference type="Pfam" id="PF08478">
    <property type="entry name" value="POTRA_1"/>
    <property type="match status" value="1"/>
</dbReference>
<feature type="domain" description="POTRA" evidence="9">
    <location>
        <begin position="43"/>
        <end position="111"/>
    </location>
</feature>
<evidence type="ECO:0000256" key="7">
    <source>
        <dbReference type="ARBA" id="ARBA00023306"/>
    </source>
</evidence>
<comment type="function">
    <text evidence="8">Cell division protein that may be involved in stabilizing or promoting the assembly of the division complex.</text>
</comment>
<comment type="caution">
    <text evidence="10">The sequence shown here is derived from an EMBL/GenBank/DDBJ whole genome shotgun (WGS) entry which is preliminary data.</text>
</comment>
<evidence type="ECO:0000313" key="11">
    <source>
        <dbReference type="Proteomes" id="UP001597120"/>
    </source>
</evidence>
<dbReference type="InterPro" id="IPR050487">
    <property type="entry name" value="FtsQ_DivIB"/>
</dbReference>
<dbReference type="Gene3D" id="3.10.20.310">
    <property type="entry name" value="membrane protein fhac"/>
    <property type="match status" value="1"/>
</dbReference>
<keyword evidence="5 8" id="KW-1133">Transmembrane helix</keyword>
<dbReference type="EMBL" id="JBHTIU010000037">
    <property type="protein sequence ID" value="MFD0869843.1"/>
    <property type="molecule type" value="Genomic_DNA"/>
</dbReference>
<dbReference type="InterPro" id="IPR034746">
    <property type="entry name" value="POTRA"/>
</dbReference>
<comment type="similarity">
    <text evidence="8">Belongs to the FtsQ/DivIB family. DivIB subfamily.</text>
</comment>
<dbReference type="Pfam" id="PF03799">
    <property type="entry name" value="FtsQ_DivIB_C"/>
    <property type="match status" value="1"/>
</dbReference>
<dbReference type="PANTHER" id="PTHR37820:SF1">
    <property type="entry name" value="CELL DIVISION PROTEIN FTSQ"/>
    <property type="match status" value="1"/>
</dbReference>
<accession>A0ABW3D8Q4</accession>
<dbReference type="InterPro" id="IPR013685">
    <property type="entry name" value="POTRA_FtsQ_type"/>
</dbReference>
<dbReference type="Proteomes" id="UP001597120">
    <property type="component" value="Unassembled WGS sequence"/>
</dbReference>
<evidence type="ECO:0000256" key="4">
    <source>
        <dbReference type="ARBA" id="ARBA00022692"/>
    </source>
</evidence>
<dbReference type="InterPro" id="IPR005548">
    <property type="entry name" value="Cell_div_FtsQ/DivIB_C"/>
</dbReference>
<dbReference type="HAMAP" id="MF_00912">
    <property type="entry name" value="DivIB"/>
    <property type="match status" value="1"/>
</dbReference>
<dbReference type="InterPro" id="IPR026580">
    <property type="entry name" value="DivIB"/>
</dbReference>
<keyword evidence="7 8" id="KW-0131">Cell cycle</keyword>
<keyword evidence="11" id="KW-1185">Reference proteome</keyword>
<keyword evidence="2 8" id="KW-1003">Cell membrane</keyword>
<name>A0ABW3D8Q4_9BACL</name>
<keyword evidence="3 8" id="KW-0132">Cell division</keyword>
<evidence type="ECO:0000256" key="1">
    <source>
        <dbReference type="ARBA" id="ARBA00004370"/>
    </source>
</evidence>
<dbReference type="Gene3D" id="3.40.50.10960">
    <property type="match status" value="1"/>
</dbReference>
<evidence type="ECO:0000256" key="8">
    <source>
        <dbReference type="HAMAP-Rule" id="MF_00912"/>
    </source>
</evidence>
<keyword evidence="6 8" id="KW-0472">Membrane</keyword>
<evidence type="ECO:0000256" key="2">
    <source>
        <dbReference type="ARBA" id="ARBA00022475"/>
    </source>
</evidence>
<gene>
    <name evidence="8" type="primary">divIB</name>
    <name evidence="10" type="ORF">ACFQ03_11835</name>
</gene>
<evidence type="ECO:0000256" key="3">
    <source>
        <dbReference type="ARBA" id="ARBA00022618"/>
    </source>
</evidence>
<keyword evidence="4 8" id="KW-0812">Transmembrane</keyword>
<protein>
    <recommendedName>
        <fullName evidence="8">Cell division protein DivIB</fullName>
    </recommendedName>
</protein>
<evidence type="ECO:0000259" key="9">
    <source>
        <dbReference type="PROSITE" id="PS51779"/>
    </source>
</evidence>
<proteinExistence type="inferred from homology"/>
<organism evidence="10 11">
    <name type="scientific">Paenibacillus residui</name>
    <dbReference type="NCBI Taxonomy" id="629724"/>
    <lineage>
        <taxon>Bacteria</taxon>
        <taxon>Bacillati</taxon>
        <taxon>Bacillota</taxon>
        <taxon>Bacilli</taxon>
        <taxon>Bacillales</taxon>
        <taxon>Paenibacillaceae</taxon>
        <taxon>Paenibacillus</taxon>
    </lineage>
</organism>
<sequence>MELKVPAIKPERPRRSGGRRLIALLVVFFLTVLAILFFQSSISKISVIEISGNEMVPSEQIGQASNIQIGDSFFLIDTHRTAELIRSLDMIEEVEITKNFPGEVTIKVKEYKRVAYQINADGEREALLADGSAFPIQDRPIPLDKPILSGWANDNPMKLKLCAVLADIPDPLLADISEIVPEPTAAYEDKIRIYTKSQYEVSTRIQYLQDKLQYLGVLIAEWREQGVLSGELILMEQDRGIPFDNNENSKASKGQKDAKKR</sequence>
<evidence type="ECO:0000313" key="10">
    <source>
        <dbReference type="EMBL" id="MFD0869843.1"/>
    </source>
</evidence>
<feature type="transmembrane region" description="Helical" evidence="8">
    <location>
        <begin position="21"/>
        <end position="38"/>
    </location>
</feature>
<dbReference type="RefSeq" id="WP_225312715.1">
    <property type="nucleotide sequence ID" value="NZ_JBHTIU010000037.1"/>
</dbReference>
<evidence type="ECO:0000256" key="6">
    <source>
        <dbReference type="ARBA" id="ARBA00023136"/>
    </source>
</evidence>
<reference evidence="11" key="1">
    <citation type="journal article" date="2019" name="Int. J. Syst. Evol. Microbiol.">
        <title>The Global Catalogue of Microorganisms (GCM) 10K type strain sequencing project: providing services to taxonomists for standard genome sequencing and annotation.</title>
        <authorList>
            <consortium name="The Broad Institute Genomics Platform"/>
            <consortium name="The Broad Institute Genome Sequencing Center for Infectious Disease"/>
            <person name="Wu L."/>
            <person name="Ma J."/>
        </authorList>
    </citation>
    <scope>NUCLEOTIDE SEQUENCE [LARGE SCALE GENOMIC DNA]</scope>
    <source>
        <strain evidence="11">CCUG 57263</strain>
    </source>
</reference>